<dbReference type="Proteomes" id="UP000030665">
    <property type="component" value="Unassembled WGS sequence"/>
</dbReference>
<dbReference type="Gene3D" id="3.30.420.10">
    <property type="entry name" value="Ribonuclease H-like superfamily/Ribonuclease H"/>
    <property type="match status" value="1"/>
</dbReference>
<dbReference type="AlphaFoldDB" id="A0A077ZMS1"/>
<sequence length="219" mass="25004">MMYIDMFIRRCRKEAGIEFYPTASSRSWGSKQCVRAVQESCFSEEQHRLQSGDGVLTSSRLFRLKPFVDSEGLIRVGGRLERANLTFDARHPPILPSRHALATLFIRGTHEHHLHAGLETTLLLTCGTAWIIDGRQAVRRVIGQCVICQRYRSQAPTVPMAPLLECRVNRPPMLFTHVGLDCFGPIFVSVRRSQEKRWVTIFTCLASRAVHLVYVTHWT</sequence>
<reference evidence="2" key="1">
    <citation type="submission" date="2014-01" db="EMBL/GenBank/DDBJ databases">
        <authorList>
            <person name="Aslett M."/>
        </authorList>
    </citation>
    <scope>NUCLEOTIDE SEQUENCE</scope>
</reference>
<accession>A0A077ZMS1</accession>
<dbReference type="EMBL" id="HG807754">
    <property type="protein sequence ID" value="CDW61048.1"/>
    <property type="molecule type" value="Genomic_DNA"/>
</dbReference>
<gene>
    <name evidence="2" type="ORF">TTRE_0000946801</name>
</gene>
<dbReference type="PANTHER" id="PTHR47331:SF2">
    <property type="match status" value="1"/>
</dbReference>
<dbReference type="InterPro" id="IPR041588">
    <property type="entry name" value="Integrase_H2C2"/>
</dbReference>
<dbReference type="PANTHER" id="PTHR47331">
    <property type="entry name" value="PHD-TYPE DOMAIN-CONTAINING PROTEIN"/>
    <property type="match status" value="1"/>
</dbReference>
<feature type="domain" description="Integrase zinc-binding" evidence="1">
    <location>
        <begin position="100"/>
        <end position="153"/>
    </location>
</feature>
<protein>
    <recommendedName>
        <fullName evidence="1">Integrase zinc-binding domain-containing protein</fullName>
    </recommendedName>
</protein>
<dbReference type="InterPro" id="IPR036397">
    <property type="entry name" value="RNaseH_sf"/>
</dbReference>
<reference evidence="2" key="2">
    <citation type="submission" date="2014-03" db="EMBL/GenBank/DDBJ databases">
        <title>The whipworm genome and dual-species transcriptomics of an intimate host-pathogen interaction.</title>
        <authorList>
            <person name="Foth B.J."/>
            <person name="Tsai I.J."/>
            <person name="Reid A.J."/>
            <person name="Bancroft A.J."/>
            <person name="Nichol S."/>
            <person name="Tracey A."/>
            <person name="Holroyd N."/>
            <person name="Cotton J.A."/>
            <person name="Stanley E.J."/>
            <person name="Zarowiecki M."/>
            <person name="Liu J.Z."/>
            <person name="Huckvale T."/>
            <person name="Cooper P.J."/>
            <person name="Grencis R.K."/>
            <person name="Berriman M."/>
        </authorList>
    </citation>
    <scope>NUCLEOTIDE SEQUENCE [LARGE SCALE GENOMIC DNA]</scope>
</reference>
<dbReference type="STRING" id="36087.A0A077ZMS1"/>
<organism evidence="2 3">
    <name type="scientific">Trichuris trichiura</name>
    <name type="common">Whipworm</name>
    <name type="synonym">Trichocephalus trichiurus</name>
    <dbReference type="NCBI Taxonomy" id="36087"/>
    <lineage>
        <taxon>Eukaryota</taxon>
        <taxon>Metazoa</taxon>
        <taxon>Ecdysozoa</taxon>
        <taxon>Nematoda</taxon>
        <taxon>Enoplea</taxon>
        <taxon>Dorylaimia</taxon>
        <taxon>Trichinellida</taxon>
        <taxon>Trichuridae</taxon>
        <taxon>Trichuris</taxon>
    </lineage>
</organism>
<dbReference type="Pfam" id="PF17921">
    <property type="entry name" value="Integrase_H2C2"/>
    <property type="match status" value="1"/>
</dbReference>
<name>A0A077ZMS1_TRITR</name>
<keyword evidence="3" id="KW-1185">Reference proteome</keyword>
<proteinExistence type="predicted"/>
<dbReference type="GO" id="GO:0003676">
    <property type="term" value="F:nucleic acid binding"/>
    <property type="evidence" value="ECO:0007669"/>
    <property type="project" value="InterPro"/>
</dbReference>
<dbReference type="OrthoDB" id="8019190at2759"/>
<evidence type="ECO:0000313" key="2">
    <source>
        <dbReference type="EMBL" id="CDW61048.1"/>
    </source>
</evidence>
<evidence type="ECO:0000313" key="3">
    <source>
        <dbReference type="Proteomes" id="UP000030665"/>
    </source>
</evidence>
<evidence type="ECO:0000259" key="1">
    <source>
        <dbReference type="Pfam" id="PF17921"/>
    </source>
</evidence>